<keyword evidence="1" id="KW-1133">Transmembrane helix</keyword>
<keyword evidence="1" id="KW-0472">Membrane</keyword>
<organism evidence="2 3">
    <name type="scientific">Sulfurimonas gotlandica (strain DSM 19862 / JCM 16533 / GD1)</name>
    <dbReference type="NCBI Taxonomy" id="929558"/>
    <lineage>
        <taxon>Bacteria</taxon>
        <taxon>Pseudomonadati</taxon>
        <taxon>Campylobacterota</taxon>
        <taxon>Epsilonproteobacteria</taxon>
        <taxon>Campylobacterales</taxon>
        <taxon>Sulfurimonadaceae</taxon>
        <taxon>Sulfurimonas</taxon>
    </lineage>
</organism>
<keyword evidence="3" id="KW-1185">Reference proteome</keyword>
<evidence type="ECO:0000313" key="2">
    <source>
        <dbReference type="EMBL" id="EHP29343.1"/>
    </source>
</evidence>
<accession>H1FX33</accession>
<evidence type="ECO:0008006" key="4">
    <source>
        <dbReference type="Google" id="ProtNLM"/>
    </source>
</evidence>
<sequence length="214" mass="23255">MKKLTNRLAFTMIELIFAIVIIALSVMSLPMMSEVTSSGIENNLVQEAIFAAATEANEATSHMWDEHSMNDVNLTEYSRVVNVNNECNATTFKRLGHINRRCINNLALGTFTGTVFNFSINFADHNASLIFIAPTGSSITSAEGYKQNYNSTAVVSNPSSFGLAADNPNSNIKEIQVTITNVTTNEIITVLSAYTANIGEPDLGSGNIYHKGTY</sequence>
<dbReference type="HOGENOM" id="CLU_112063_0_0_7"/>
<dbReference type="RefSeq" id="WP_008340710.1">
    <property type="nucleotide sequence ID" value="NZ_AFRZ01000001.1"/>
</dbReference>
<dbReference type="EMBL" id="AFRZ01000001">
    <property type="protein sequence ID" value="EHP29343.1"/>
    <property type="molecule type" value="Genomic_DNA"/>
</dbReference>
<gene>
    <name evidence="2" type="ORF">SMGD1_0816</name>
</gene>
<dbReference type="Proteomes" id="UP000006431">
    <property type="component" value="Unassembled WGS sequence"/>
</dbReference>
<dbReference type="AlphaFoldDB" id="H1FX33"/>
<dbReference type="PATRIC" id="fig|929558.5.peg.815"/>
<reference evidence="2 3" key="1">
    <citation type="journal article" date="2012" name="Proc. Natl. Acad. Sci. U.S.A.">
        <title>Genome and physiology of a model Epsilonproteobacterium responsible for sulfide detoxification in marine oxygen depletion zones.</title>
        <authorList>
            <person name="Grote J."/>
            <person name="Schott T."/>
            <person name="Bruckner C.G."/>
            <person name="Glockner F.O."/>
            <person name="Jost G."/>
            <person name="Teeling H."/>
            <person name="Labrenz M."/>
            <person name="Jurgens K."/>
        </authorList>
    </citation>
    <scope>NUCLEOTIDE SEQUENCE [LARGE SCALE GENOMIC DNA]</scope>
    <source>
        <strain evidence="2 3">GD1</strain>
    </source>
</reference>
<proteinExistence type="predicted"/>
<dbReference type="eggNOG" id="COG2165">
    <property type="taxonomic scope" value="Bacteria"/>
</dbReference>
<evidence type="ECO:0000313" key="3">
    <source>
        <dbReference type="Proteomes" id="UP000006431"/>
    </source>
</evidence>
<comment type="caution">
    <text evidence="2">The sequence shown here is derived from an EMBL/GenBank/DDBJ whole genome shotgun (WGS) entry which is preliminary data.</text>
</comment>
<name>H1FX33_SULGG</name>
<feature type="transmembrane region" description="Helical" evidence="1">
    <location>
        <begin position="12"/>
        <end position="32"/>
    </location>
</feature>
<dbReference type="OrthoDB" id="5334506at2"/>
<evidence type="ECO:0000256" key="1">
    <source>
        <dbReference type="SAM" id="Phobius"/>
    </source>
</evidence>
<keyword evidence="1" id="KW-0812">Transmembrane</keyword>
<protein>
    <recommendedName>
        <fullName evidence="4">Type II secretion system protein</fullName>
    </recommendedName>
</protein>
<dbReference type="STRING" id="929558.SMGD1_0816"/>